<dbReference type="EMBL" id="MCFL01000012">
    <property type="protein sequence ID" value="ORZ37478.1"/>
    <property type="molecule type" value="Genomic_DNA"/>
</dbReference>
<reference evidence="3 4" key="1">
    <citation type="submission" date="2016-07" db="EMBL/GenBank/DDBJ databases">
        <title>Pervasive Adenine N6-methylation of Active Genes in Fungi.</title>
        <authorList>
            <consortium name="DOE Joint Genome Institute"/>
            <person name="Mondo S.J."/>
            <person name="Dannebaum R.O."/>
            <person name="Kuo R.C."/>
            <person name="Labutti K."/>
            <person name="Haridas S."/>
            <person name="Kuo A."/>
            <person name="Salamov A."/>
            <person name="Ahrendt S.R."/>
            <person name="Lipzen A."/>
            <person name="Sullivan W."/>
            <person name="Andreopoulos W.B."/>
            <person name="Clum A."/>
            <person name="Lindquist E."/>
            <person name="Daum C."/>
            <person name="Ramamoorthy G.K."/>
            <person name="Gryganskyi A."/>
            <person name="Culley D."/>
            <person name="Magnuson J.K."/>
            <person name="James T.Y."/>
            <person name="O'Malley M.A."/>
            <person name="Stajich J.E."/>
            <person name="Spatafora J.W."/>
            <person name="Visel A."/>
            <person name="Grigoriev I.V."/>
        </authorList>
    </citation>
    <scope>NUCLEOTIDE SEQUENCE [LARGE SCALE GENOMIC DNA]</scope>
    <source>
        <strain evidence="3 4">PL171</strain>
    </source>
</reference>
<accession>A0A1Y2HSB3</accession>
<sequence length="499" mass="55335">MSQHTQQYTPTMTSLPPLPVTPTSASGSAPGSGSAPNLYVRALGDSSLPASPGATDVDRLHSQMMLLHSQMVDYDIDSGMTPVVQPTTLLSSNSPSPPSTRPPPIVTANLPGQTARAPSAPPMTAPTHPELDSHLADDDIDALYHSIRQQKIQSVIIDTPIALALASGGPPPPLPSATPMQSELAVLRKDNAALRDSVAEYKSKLAQLGRDLDDRDRRTPSHQDNEAKYERISDLETAVDQLRADVRARDAEITRLQTQLIETQDQVMDREDQIARLHRDMDRFADTGVQMAKLEKQLEDVMEENDALRAKLSKAKSLGDPRAVGHADVPQIHIHEASPLDGISGIDTSAPPSPSQVKAMERAFQDQLAKEREDWSMQLLDAERAARDADMHRRRLEDELDRVRMQADELERQAKQVRRRSDYRARGSTQEQEVELEALKVHVHHMKGLLQTHMGGPRELAETVTNLSHKLSYWTVMRDVYEETIQELVQLADLDLDDD</sequence>
<evidence type="ECO:0000256" key="2">
    <source>
        <dbReference type="SAM" id="MobiDB-lite"/>
    </source>
</evidence>
<feature type="compositionally biased region" description="Pro residues" evidence="2">
    <location>
        <begin position="95"/>
        <end position="105"/>
    </location>
</feature>
<keyword evidence="4" id="KW-1185">Reference proteome</keyword>
<dbReference type="OrthoDB" id="5580554at2759"/>
<feature type="compositionally biased region" description="Low complexity" evidence="2">
    <location>
        <begin position="9"/>
        <end position="36"/>
    </location>
</feature>
<feature type="coiled-coil region" evidence="1">
    <location>
        <begin position="379"/>
        <end position="420"/>
    </location>
</feature>
<dbReference type="AlphaFoldDB" id="A0A1Y2HSB3"/>
<comment type="caution">
    <text evidence="3">The sequence shown here is derived from an EMBL/GenBank/DDBJ whole genome shotgun (WGS) entry which is preliminary data.</text>
</comment>
<feature type="coiled-coil region" evidence="1">
    <location>
        <begin position="184"/>
        <end position="259"/>
    </location>
</feature>
<dbReference type="Gene3D" id="1.10.287.1490">
    <property type="match status" value="1"/>
</dbReference>
<keyword evidence="1" id="KW-0175">Coiled coil</keyword>
<organism evidence="3 4">
    <name type="scientific">Catenaria anguillulae PL171</name>
    <dbReference type="NCBI Taxonomy" id="765915"/>
    <lineage>
        <taxon>Eukaryota</taxon>
        <taxon>Fungi</taxon>
        <taxon>Fungi incertae sedis</taxon>
        <taxon>Blastocladiomycota</taxon>
        <taxon>Blastocladiomycetes</taxon>
        <taxon>Blastocladiales</taxon>
        <taxon>Catenariaceae</taxon>
        <taxon>Catenaria</taxon>
    </lineage>
</organism>
<feature type="region of interest" description="Disordered" evidence="2">
    <location>
        <begin position="1"/>
        <end position="38"/>
    </location>
</feature>
<gene>
    <name evidence="3" type="ORF">BCR44DRAFT_1430297</name>
</gene>
<evidence type="ECO:0000313" key="3">
    <source>
        <dbReference type="EMBL" id="ORZ37478.1"/>
    </source>
</evidence>
<proteinExistence type="predicted"/>
<evidence type="ECO:0000256" key="1">
    <source>
        <dbReference type="SAM" id="Coils"/>
    </source>
</evidence>
<feature type="region of interest" description="Disordered" evidence="2">
    <location>
        <begin position="85"/>
        <end position="133"/>
    </location>
</feature>
<feature type="coiled-coil region" evidence="1">
    <location>
        <begin position="284"/>
        <end position="318"/>
    </location>
</feature>
<evidence type="ECO:0000313" key="4">
    <source>
        <dbReference type="Proteomes" id="UP000193411"/>
    </source>
</evidence>
<protein>
    <submittedName>
        <fullName evidence="3">Uncharacterized protein</fullName>
    </submittedName>
</protein>
<name>A0A1Y2HSB3_9FUNG</name>
<dbReference type="Proteomes" id="UP000193411">
    <property type="component" value="Unassembled WGS sequence"/>
</dbReference>